<reference evidence="1 2" key="1">
    <citation type="submission" date="2015-09" db="EMBL/GenBank/DDBJ databases">
        <title>Host preference determinants of Valsa canker pathogens revealed by comparative genomics.</title>
        <authorList>
            <person name="Yin Z."/>
            <person name="Huang L."/>
        </authorList>
    </citation>
    <scope>NUCLEOTIDE SEQUENCE [LARGE SCALE GENOMIC DNA]</scope>
    <source>
        <strain evidence="1 2">03-1</strain>
    </source>
</reference>
<dbReference type="Proteomes" id="UP000283895">
    <property type="component" value="Unassembled WGS sequence"/>
</dbReference>
<sequence length="61" mass="6810">MAAPSLYKSSYQFFQRLALGAEDEELDLCILVKPPPVWTPERDELSIAVVRTSWLGVAFPG</sequence>
<comment type="caution">
    <text evidence="1">The sequence shown here is derived from an EMBL/GenBank/DDBJ whole genome shotgun (WGS) entry which is preliminary data.</text>
</comment>
<evidence type="ECO:0000313" key="2">
    <source>
        <dbReference type="Proteomes" id="UP000283895"/>
    </source>
</evidence>
<organism evidence="1 2">
    <name type="scientific">Cytospora schulzeri</name>
    <dbReference type="NCBI Taxonomy" id="448051"/>
    <lineage>
        <taxon>Eukaryota</taxon>
        <taxon>Fungi</taxon>
        <taxon>Dikarya</taxon>
        <taxon>Ascomycota</taxon>
        <taxon>Pezizomycotina</taxon>
        <taxon>Sordariomycetes</taxon>
        <taxon>Sordariomycetidae</taxon>
        <taxon>Diaporthales</taxon>
        <taxon>Cytosporaceae</taxon>
        <taxon>Cytospora</taxon>
    </lineage>
</organism>
<accession>A0A423X965</accession>
<keyword evidence="2" id="KW-1185">Reference proteome</keyword>
<dbReference type="EMBL" id="LKEA01000001">
    <property type="protein sequence ID" value="ROW12529.1"/>
    <property type="molecule type" value="Genomic_DNA"/>
</dbReference>
<name>A0A423X965_9PEZI</name>
<dbReference type="AlphaFoldDB" id="A0A423X965"/>
<gene>
    <name evidence="1" type="ORF">VMCG_00737</name>
</gene>
<proteinExistence type="predicted"/>
<evidence type="ECO:0000313" key="1">
    <source>
        <dbReference type="EMBL" id="ROW12529.1"/>
    </source>
</evidence>
<protein>
    <submittedName>
        <fullName evidence="1">Uncharacterized protein</fullName>
    </submittedName>
</protein>